<dbReference type="InterPro" id="IPR020845">
    <property type="entry name" value="AMP-binding_CS"/>
</dbReference>
<dbReference type="PANTHER" id="PTHR45527">
    <property type="entry name" value="NONRIBOSOMAL PEPTIDE SYNTHETASE"/>
    <property type="match status" value="1"/>
</dbReference>
<dbReference type="AlphaFoldDB" id="A0A415A4S5"/>
<dbReference type="InterPro" id="IPR045851">
    <property type="entry name" value="AMP-bd_C_sf"/>
</dbReference>
<dbReference type="NCBIfam" id="TIGR01733">
    <property type="entry name" value="AA-adenyl-dom"/>
    <property type="match status" value="1"/>
</dbReference>
<dbReference type="PANTHER" id="PTHR45527:SF1">
    <property type="entry name" value="FATTY ACID SYNTHASE"/>
    <property type="match status" value="1"/>
</dbReference>
<gene>
    <name evidence="2" type="ORF">FSA08_15710</name>
</gene>
<dbReference type="Pfam" id="PF00501">
    <property type="entry name" value="AMP-binding"/>
    <property type="match status" value="1"/>
</dbReference>
<evidence type="ECO:0000313" key="3">
    <source>
        <dbReference type="Proteomes" id="UP000318041"/>
    </source>
</evidence>
<dbReference type="InterPro" id="IPR010071">
    <property type="entry name" value="AA_adenyl_dom"/>
</dbReference>
<dbReference type="Gene3D" id="3.40.50.12780">
    <property type="entry name" value="N-terminal domain of ligase-like"/>
    <property type="match status" value="1"/>
</dbReference>
<evidence type="ECO:0000259" key="1">
    <source>
        <dbReference type="Pfam" id="PF00501"/>
    </source>
</evidence>
<dbReference type="InterPro" id="IPR000873">
    <property type="entry name" value="AMP-dep_synth/lig_dom"/>
</dbReference>
<dbReference type="GO" id="GO:0031177">
    <property type="term" value="F:phosphopantetheine binding"/>
    <property type="evidence" value="ECO:0007669"/>
    <property type="project" value="TreeGrafter"/>
</dbReference>
<dbReference type="SUPFAM" id="SSF56801">
    <property type="entry name" value="Acetyl-CoA synthetase-like"/>
    <property type="match status" value="1"/>
</dbReference>
<dbReference type="Proteomes" id="UP000318041">
    <property type="component" value="Unassembled WGS sequence"/>
</dbReference>
<dbReference type="GO" id="GO:0044550">
    <property type="term" value="P:secondary metabolite biosynthetic process"/>
    <property type="evidence" value="ECO:0007669"/>
    <property type="project" value="TreeGrafter"/>
</dbReference>
<protein>
    <submittedName>
        <fullName evidence="2">Amino acid adenylation domain-containing protein</fullName>
    </submittedName>
</protein>
<organism evidence="2 3">
    <name type="scientific">Bacteroides fragilis</name>
    <dbReference type="NCBI Taxonomy" id="817"/>
    <lineage>
        <taxon>Bacteria</taxon>
        <taxon>Pseudomonadati</taxon>
        <taxon>Bacteroidota</taxon>
        <taxon>Bacteroidia</taxon>
        <taxon>Bacteroidales</taxon>
        <taxon>Bacteroidaceae</taxon>
        <taxon>Bacteroides</taxon>
    </lineage>
</organism>
<accession>A0A415A4S5</accession>
<feature type="domain" description="AMP-dependent synthetase/ligase" evidence="1">
    <location>
        <begin position="20"/>
        <end position="363"/>
    </location>
</feature>
<dbReference type="Gene3D" id="3.30.300.30">
    <property type="match status" value="1"/>
</dbReference>
<dbReference type="PROSITE" id="PS00455">
    <property type="entry name" value="AMP_BINDING"/>
    <property type="match status" value="1"/>
</dbReference>
<dbReference type="InterPro" id="IPR042099">
    <property type="entry name" value="ANL_N_sf"/>
</dbReference>
<reference evidence="2 3" key="1">
    <citation type="submission" date="2019-08" db="EMBL/GenBank/DDBJ databases">
        <title>Genome sequencing of Bacteroides fragilis Sample_iSURF_9.</title>
        <authorList>
            <person name="Chandler J.E."/>
            <person name="Ruoff K.L."/>
            <person name="Price C.E."/>
            <person name="Valls R.A."/>
            <person name="O'Toole G.A."/>
        </authorList>
    </citation>
    <scope>NUCLEOTIDE SEQUENCE [LARGE SCALE GENOMIC DNA]</scope>
    <source>
        <strain evidence="2 3">CFPLTA004_1B</strain>
    </source>
</reference>
<comment type="caution">
    <text evidence="2">The sequence shown here is derived from an EMBL/GenBank/DDBJ whole genome shotgun (WGS) entry which is preliminary data.</text>
</comment>
<dbReference type="GO" id="GO:0005737">
    <property type="term" value="C:cytoplasm"/>
    <property type="evidence" value="ECO:0007669"/>
    <property type="project" value="TreeGrafter"/>
</dbReference>
<name>A0A415A4S5_BACFG</name>
<proteinExistence type="predicted"/>
<dbReference type="EMBL" id="VOHY01000013">
    <property type="protein sequence ID" value="TWV71224.1"/>
    <property type="molecule type" value="Genomic_DNA"/>
</dbReference>
<dbReference type="CDD" id="cd05930">
    <property type="entry name" value="A_NRPS"/>
    <property type="match status" value="1"/>
</dbReference>
<dbReference type="GO" id="GO:0043041">
    <property type="term" value="P:amino acid activation for nonribosomal peptide biosynthetic process"/>
    <property type="evidence" value="ECO:0007669"/>
    <property type="project" value="TreeGrafter"/>
</dbReference>
<evidence type="ECO:0000313" key="2">
    <source>
        <dbReference type="EMBL" id="TWV71224.1"/>
    </source>
</evidence>
<sequence length="506" mass="56723">MDMTTSSQKDIINDILSAMQCYPENEAFIIDDKHYTYAQLGEITASITHSLSEIKDEKIGIVAENRIETYAAILAVLAGGKTYVILHPAYPEERNLKIAALAGLRTLLCTSDTDRSAFGTGHFRIIDTDRLPGKTLSEQQSHSSDEERNAYIIFTSGSTGEPKGVPITRANLNAFYRAYSSLDWNLDEHDRMLQMFELTFDVSVVSLLYPLTLGAAVYTVGHQDVKHFKVFELLEKYQLTFATVTPSLLQLLSPYFDEINLPSLKYLGVSAEASQTELLERFRKSAPNATFINLYGPTEATIYCTCYRIPASDKCKHYNGMVAIGKPFPGIRAIIADEEGNELPQGETGELWVSGRQVMKGYLDDPEKSALVLIHRPDGQIYYRTGDLCILDGDGDIIYCGRKDYQVKIQGFRIELSEIEYTAQSFFKTPCSVAAVPLLCDGICNELHLAVETTECTQSALIEYLKEKLPKYMLPKQIHCISQFPVTNSNKTDRKKIAELIKEKKL</sequence>